<dbReference type="RefSeq" id="WP_160550301.1">
    <property type="nucleotide sequence ID" value="NZ_CP047650.1"/>
</dbReference>
<dbReference type="Pfam" id="PF00563">
    <property type="entry name" value="EAL"/>
    <property type="match status" value="1"/>
</dbReference>
<dbReference type="CDD" id="cd01948">
    <property type="entry name" value="EAL"/>
    <property type="match status" value="1"/>
</dbReference>
<name>A0A857J0I6_9BURK</name>
<keyword evidence="4" id="KW-1185">Reference proteome</keyword>
<reference evidence="3 4" key="1">
    <citation type="submission" date="2020-01" db="EMBL/GenBank/DDBJ databases">
        <title>Genome sequencing of strain KACC 21265.</title>
        <authorList>
            <person name="Heo J."/>
            <person name="Kim S.-J."/>
            <person name="Kim J.-S."/>
            <person name="Hong S.-B."/>
            <person name="Kwon S.-W."/>
        </authorList>
    </citation>
    <scope>NUCLEOTIDE SEQUENCE [LARGE SCALE GENOMIC DNA]</scope>
    <source>
        <strain evidence="3 4">KACC 21265</strain>
    </source>
</reference>
<dbReference type="EMBL" id="CP047650">
    <property type="protein sequence ID" value="QHI96783.1"/>
    <property type="molecule type" value="Genomic_DNA"/>
</dbReference>
<evidence type="ECO:0000313" key="3">
    <source>
        <dbReference type="EMBL" id="QHI96783.1"/>
    </source>
</evidence>
<dbReference type="Proteomes" id="UP000464787">
    <property type="component" value="Chromosome"/>
</dbReference>
<evidence type="ECO:0000256" key="1">
    <source>
        <dbReference type="SAM" id="MobiDB-lite"/>
    </source>
</evidence>
<feature type="region of interest" description="Disordered" evidence="1">
    <location>
        <begin position="426"/>
        <end position="477"/>
    </location>
</feature>
<proteinExistence type="predicted"/>
<evidence type="ECO:0000259" key="2">
    <source>
        <dbReference type="PROSITE" id="PS50883"/>
    </source>
</evidence>
<evidence type="ECO:0000313" key="4">
    <source>
        <dbReference type="Proteomes" id="UP000464787"/>
    </source>
</evidence>
<sequence>MASIDRHRPGRRPTKTNPREPARAETLLIFISGFHALQAIDGHALRWAGRAAVHRALVAAGIAESAIHSHGDLFLIDLLTISIEQFSCRLEIDRLMLRLQAAIGREPVEIGARRAYLQVGMDLLYQSAEGVATDVQEAFLAEMPHAADDAAGHYLERRLSFQPARQLGYRLLDELREGSLRLAFQPVVRMTETGVGDCLYHEVLLRRDPAGQAQQGSVADAIAALERLGLVGRLDCSVMWTTLQLLELYPQQRLGCNVSARSFADSAWWRLLLGWLEARRGIAERLTVEITETSPLGGREPALALIGRLQACGVRLAVDDFGAGHSTLEFLSQARADVVKIDRSVLLRSRDTRHSPDLLRNLARVCADYSPCVVVEGVETDAELDAARRAGANGVQGFLIERPDTRPAWLTHGVALVADAHGLRQPGNAIDTLAPRKARGRRPKPAFSSASPPASSQTMSPPAGSAMVSITACHAHD</sequence>
<organism evidence="3 4">
    <name type="scientific">Xylophilus rhododendri</name>
    <dbReference type="NCBI Taxonomy" id="2697032"/>
    <lineage>
        <taxon>Bacteria</taxon>
        <taxon>Pseudomonadati</taxon>
        <taxon>Pseudomonadota</taxon>
        <taxon>Betaproteobacteria</taxon>
        <taxon>Burkholderiales</taxon>
        <taxon>Xylophilus</taxon>
    </lineage>
</organism>
<feature type="region of interest" description="Disordered" evidence="1">
    <location>
        <begin position="1"/>
        <end position="20"/>
    </location>
</feature>
<dbReference type="GO" id="GO:0071111">
    <property type="term" value="F:cyclic-guanylate-specific phosphodiesterase activity"/>
    <property type="evidence" value="ECO:0007669"/>
    <property type="project" value="InterPro"/>
</dbReference>
<protein>
    <submittedName>
        <fullName evidence="3">EAL domain-containing protein</fullName>
    </submittedName>
</protein>
<dbReference type="KEGG" id="xyk:GT347_01515"/>
<dbReference type="InterPro" id="IPR001633">
    <property type="entry name" value="EAL_dom"/>
</dbReference>
<dbReference type="InterPro" id="IPR050706">
    <property type="entry name" value="Cyclic-di-GMP_PDE-like"/>
</dbReference>
<gene>
    <name evidence="3" type="ORF">GT347_01515</name>
</gene>
<dbReference type="AlphaFoldDB" id="A0A857J0I6"/>
<dbReference type="PROSITE" id="PS50883">
    <property type="entry name" value="EAL"/>
    <property type="match status" value="1"/>
</dbReference>
<dbReference type="InterPro" id="IPR035919">
    <property type="entry name" value="EAL_sf"/>
</dbReference>
<accession>A0A857J0I6</accession>
<feature type="domain" description="EAL" evidence="2">
    <location>
        <begin position="164"/>
        <end position="417"/>
    </location>
</feature>
<dbReference type="SMART" id="SM00052">
    <property type="entry name" value="EAL"/>
    <property type="match status" value="1"/>
</dbReference>
<dbReference type="PANTHER" id="PTHR33121">
    <property type="entry name" value="CYCLIC DI-GMP PHOSPHODIESTERASE PDEF"/>
    <property type="match status" value="1"/>
</dbReference>
<dbReference type="PANTHER" id="PTHR33121:SF23">
    <property type="entry name" value="CYCLIC DI-GMP PHOSPHODIESTERASE PDEB"/>
    <property type="match status" value="1"/>
</dbReference>
<feature type="compositionally biased region" description="Low complexity" evidence="1">
    <location>
        <begin position="445"/>
        <end position="463"/>
    </location>
</feature>
<dbReference type="SUPFAM" id="SSF141868">
    <property type="entry name" value="EAL domain-like"/>
    <property type="match status" value="1"/>
</dbReference>
<dbReference type="Gene3D" id="3.20.20.450">
    <property type="entry name" value="EAL domain"/>
    <property type="match status" value="1"/>
</dbReference>